<gene>
    <name evidence="1" type="ORF">H8876_03000</name>
</gene>
<reference evidence="1" key="1">
    <citation type="submission" date="2020-08" db="EMBL/GenBank/DDBJ databases">
        <authorList>
            <person name="Liu C."/>
            <person name="Sun Q."/>
        </authorList>
    </citation>
    <scope>NUCLEOTIDE SEQUENCE</scope>
    <source>
        <strain evidence="1">BX16</strain>
    </source>
</reference>
<accession>A0A923NBH0</accession>
<dbReference type="InterPro" id="IPR008577">
    <property type="entry name" value="DUF859"/>
</dbReference>
<dbReference type="EMBL" id="JACRWC010000042">
    <property type="protein sequence ID" value="MBC5998968.1"/>
    <property type="molecule type" value="Genomic_DNA"/>
</dbReference>
<organism evidence="1 2">
    <name type="scientific">Lentihominibacter faecis</name>
    <dbReference type="NCBI Taxonomy" id="2764712"/>
    <lineage>
        <taxon>Bacteria</taxon>
        <taxon>Bacillati</taxon>
        <taxon>Bacillota</taxon>
        <taxon>Clostridia</taxon>
        <taxon>Peptostreptococcales</taxon>
        <taxon>Anaerovoracaceae</taxon>
        <taxon>Lentihominibacter</taxon>
    </lineage>
</organism>
<sequence>MALSAWIELSCSSQSIAGNYSNVYVKFVAKTTNNTHNDNNKSGYIKVNGSHYTSFTHKLPKTSTTILWSGTITVYHNSNGAGSVSVSGGYEANVGGYSTITASNSLTLPTIPRVSDLSVNKSSVPADESTTVIATATKKSSSFTDTITVSLGSYSKAVTSGTAFTIPKTWINAISGTSATATVTVTTKSGSTTIGSKSVNLTVTVPDSVVPTVSSISASEAITAVTTAFGNRFVRSLSQLNVKVNAAGVYGSTIKSYAVTLDGVKYQSEEFQSNALNTAGSVDIVATVTDSRGRTRTLTKTITVVDYSAPAITNMTYYPCDANGNRNPNGTNTKVIINGLVASVAGQNSRSLILKYKAIDAATYTALTITTSSWSFEASTIVSGTDPTSTWEFIATLTDKISSIENRIVTGAPVISRLAGGKGVRLFGEAQNEGFWVGNIDYTITDAEYQELMNLLGGG</sequence>
<evidence type="ECO:0000313" key="1">
    <source>
        <dbReference type="EMBL" id="MBC5998968.1"/>
    </source>
</evidence>
<protein>
    <submittedName>
        <fullName evidence="1">Uncharacterized protein</fullName>
    </submittedName>
</protein>
<comment type="caution">
    <text evidence="1">The sequence shown here is derived from an EMBL/GenBank/DDBJ whole genome shotgun (WGS) entry which is preliminary data.</text>
</comment>
<evidence type="ECO:0000313" key="2">
    <source>
        <dbReference type="Proteomes" id="UP000644115"/>
    </source>
</evidence>
<name>A0A923NBH0_9FIRM</name>
<dbReference type="Proteomes" id="UP000644115">
    <property type="component" value="Unassembled WGS sequence"/>
</dbReference>
<dbReference type="AlphaFoldDB" id="A0A923NBH0"/>
<dbReference type="RefSeq" id="WP_249286458.1">
    <property type="nucleotide sequence ID" value="NZ_JACRWC010000042.1"/>
</dbReference>
<keyword evidence="2" id="KW-1185">Reference proteome</keyword>
<proteinExistence type="predicted"/>
<dbReference type="Pfam" id="PF05895">
    <property type="entry name" value="DUF859"/>
    <property type="match status" value="1"/>
</dbReference>